<protein>
    <recommendedName>
        <fullName evidence="6">Thioredoxin domain-containing protein</fullName>
    </recommendedName>
</protein>
<dbReference type="Gene3D" id="3.40.30.10">
    <property type="entry name" value="Glutaredoxin"/>
    <property type="match status" value="1"/>
</dbReference>
<name>A0A212JHG4_9BACT</name>
<accession>A0A212JHG4</accession>
<dbReference type="PROSITE" id="PS51257">
    <property type="entry name" value="PROKAR_LIPOPROTEIN"/>
    <property type="match status" value="1"/>
</dbReference>
<organism evidence="7">
    <name type="scientific">uncultured Dysgonomonas sp</name>
    <dbReference type="NCBI Taxonomy" id="206096"/>
    <lineage>
        <taxon>Bacteria</taxon>
        <taxon>Pseudomonadati</taxon>
        <taxon>Bacteroidota</taxon>
        <taxon>Bacteroidia</taxon>
        <taxon>Bacteroidales</taxon>
        <taxon>Dysgonomonadaceae</taxon>
        <taxon>Dysgonomonas</taxon>
        <taxon>environmental samples</taxon>
    </lineage>
</organism>
<keyword evidence="4" id="KW-0676">Redox-active center</keyword>
<proteinExistence type="predicted"/>
<gene>
    <name evidence="7" type="ORF">KL86DYS2_11525</name>
</gene>
<keyword evidence="2" id="KW-0201">Cytochrome c-type biogenesis</keyword>
<dbReference type="PROSITE" id="PS51352">
    <property type="entry name" value="THIOREDOXIN_2"/>
    <property type="match status" value="1"/>
</dbReference>
<dbReference type="RefSeq" id="WP_296948844.1">
    <property type="nucleotide sequence ID" value="NZ_LT599021.1"/>
</dbReference>
<dbReference type="InterPro" id="IPR050553">
    <property type="entry name" value="Thioredoxin_ResA/DsbE_sf"/>
</dbReference>
<feature type="domain" description="Thioredoxin" evidence="6">
    <location>
        <begin position="224"/>
        <end position="361"/>
    </location>
</feature>
<evidence type="ECO:0000256" key="1">
    <source>
        <dbReference type="ARBA" id="ARBA00004196"/>
    </source>
</evidence>
<dbReference type="Pfam" id="PF00578">
    <property type="entry name" value="AhpC-TSA"/>
    <property type="match status" value="1"/>
</dbReference>
<dbReference type="InterPro" id="IPR013766">
    <property type="entry name" value="Thioredoxin_domain"/>
</dbReference>
<dbReference type="GO" id="GO:0016209">
    <property type="term" value="F:antioxidant activity"/>
    <property type="evidence" value="ECO:0007669"/>
    <property type="project" value="InterPro"/>
</dbReference>
<dbReference type="SUPFAM" id="SSF52833">
    <property type="entry name" value="Thioredoxin-like"/>
    <property type="match status" value="1"/>
</dbReference>
<dbReference type="EMBL" id="FLUL01000001">
    <property type="protein sequence ID" value="SBV98868.1"/>
    <property type="molecule type" value="Genomic_DNA"/>
</dbReference>
<dbReference type="PANTHER" id="PTHR42852">
    <property type="entry name" value="THIOL:DISULFIDE INTERCHANGE PROTEIN DSBE"/>
    <property type="match status" value="1"/>
</dbReference>
<sequence length="361" mass="40019">MKKIIFLFLSTLAILFVSCQGNSYSIEGKFSDNSFDTKVVYLQKIDSINSQKATVIDSATISDGKFSFKGTADEPMMGFVSVGKLENADNDTPIGTLILEPGNIKITFDKTNVTLGGTPKNDEFNNIHKVMNTLTDKISKITPQDANNPAIRAEVDTLQKQLQMSTFNFAKANISNKAGEFLFYSSAKSFSKDQLKELIAASDSTFRNRDEIKALVKELDRVKPEVGNPYSDAQLIDQSGQMVSLSDYVGKNKLVLIDFWASWCQPCIQEIPNLIKTYNAYKSKGLEIVGISVDDDKNKWTAAVQNYKMTWVQLADATTMASQLYGVQSIPHTLLIDQNGVVIATDLRGKELEDKIAEILK</sequence>
<dbReference type="CDD" id="cd02966">
    <property type="entry name" value="TlpA_like_family"/>
    <property type="match status" value="1"/>
</dbReference>
<comment type="subcellular location">
    <subcellularLocation>
        <location evidence="1">Cell envelope</location>
    </subcellularLocation>
</comment>
<dbReference type="InterPro" id="IPR036249">
    <property type="entry name" value="Thioredoxin-like_sf"/>
</dbReference>
<evidence type="ECO:0000256" key="5">
    <source>
        <dbReference type="SAM" id="SignalP"/>
    </source>
</evidence>
<dbReference type="InterPro" id="IPR000866">
    <property type="entry name" value="AhpC/TSA"/>
</dbReference>
<evidence type="ECO:0000259" key="6">
    <source>
        <dbReference type="PROSITE" id="PS51352"/>
    </source>
</evidence>
<evidence type="ECO:0000256" key="2">
    <source>
        <dbReference type="ARBA" id="ARBA00022748"/>
    </source>
</evidence>
<dbReference type="AlphaFoldDB" id="A0A212JHG4"/>
<dbReference type="InterPro" id="IPR025380">
    <property type="entry name" value="DUF4369"/>
</dbReference>
<keyword evidence="5" id="KW-0732">Signal</keyword>
<dbReference type="PANTHER" id="PTHR42852:SF6">
    <property type="entry name" value="THIOL:DISULFIDE INTERCHANGE PROTEIN DSBE"/>
    <property type="match status" value="1"/>
</dbReference>
<feature type="signal peptide" evidence="5">
    <location>
        <begin position="1"/>
        <end position="19"/>
    </location>
</feature>
<dbReference type="Pfam" id="PF14289">
    <property type="entry name" value="DUF4369"/>
    <property type="match status" value="1"/>
</dbReference>
<reference evidence="7" key="1">
    <citation type="submission" date="2016-04" db="EMBL/GenBank/DDBJ databases">
        <authorList>
            <person name="Evans L.H."/>
            <person name="Alamgir A."/>
            <person name="Owens N."/>
            <person name="Weber N.D."/>
            <person name="Virtaneva K."/>
            <person name="Barbian K."/>
            <person name="Babar A."/>
            <person name="Rosenke K."/>
        </authorList>
    </citation>
    <scope>NUCLEOTIDE SEQUENCE</scope>
    <source>
        <strain evidence="7">86-2</strain>
    </source>
</reference>
<evidence type="ECO:0000313" key="7">
    <source>
        <dbReference type="EMBL" id="SBV98868.1"/>
    </source>
</evidence>
<dbReference type="GO" id="GO:0030313">
    <property type="term" value="C:cell envelope"/>
    <property type="evidence" value="ECO:0007669"/>
    <property type="project" value="UniProtKB-SubCell"/>
</dbReference>
<feature type="chain" id="PRO_5013369957" description="Thioredoxin domain-containing protein" evidence="5">
    <location>
        <begin position="20"/>
        <end position="361"/>
    </location>
</feature>
<evidence type="ECO:0000256" key="4">
    <source>
        <dbReference type="ARBA" id="ARBA00023284"/>
    </source>
</evidence>
<evidence type="ECO:0000256" key="3">
    <source>
        <dbReference type="ARBA" id="ARBA00023157"/>
    </source>
</evidence>
<dbReference type="GO" id="GO:0016491">
    <property type="term" value="F:oxidoreductase activity"/>
    <property type="evidence" value="ECO:0007669"/>
    <property type="project" value="InterPro"/>
</dbReference>
<keyword evidence="3" id="KW-1015">Disulfide bond</keyword>
<dbReference type="GO" id="GO:0017004">
    <property type="term" value="P:cytochrome complex assembly"/>
    <property type="evidence" value="ECO:0007669"/>
    <property type="project" value="UniProtKB-KW"/>
</dbReference>